<dbReference type="EMBL" id="CAFZ01000056">
    <property type="protein sequence ID" value="CCA69482.1"/>
    <property type="molecule type" value="Genomic_DNA"/>
</dbReference>
<evidence type="ECO:0000313" key="3">
    <source>
        <dbReference type="Proteomes" id="UP000007148"/>
    </source>
</evidence>
<accession>G4TDT5</accession>
<dbReference type="SUPFAM" id="SSF52047">
    <property type="entry name" value="RNI-like"/>
    <property type="match status" value="1"/>
</dbReference>
<dbReference type="OrthoDB" id="3264373at2759"/>
<name>G4TDT5_SERID</name>
<evidence type="ECO:0000259" key="1">
    <source>
        <dbReference type="PROSITE" id="PS50181"/>
    </source>
</evidence>
<dbReference type="Proteomes" id="UP000007148">
    <property type="component" value="Unassembled WGS sequence"/>
</dbReference>
<dbReference type="InterPro" id="IPR001810">
    <property type="entry name" value="F-box_dom"/>
</dbReference>
<dbReference type="AlphaFoldDB" id="G4TDT5"/>
<dbReference type="InterPro" id="IPR032675">
    <property type="entry name" value="LRR_dom_sf"/>
</dbReference>
<evidence type="ECO:0000313" key="2">
    <source>
        <dbReference type="EMBL" id="CCA69482.1"/>
    </source>
</evidence>
<proteinExistence type="predicted"/>
<keyword evidence="3" id="KW-1185">Reference proteome</keyword>
<protein>
    <recommendedName>
        <fullName evidence="1">F-box domain-containing protein</fullName>
    </recommendedName>
</protein>
<sequence length="397" mass="45207">MPTRGLVGSVHNLNPITMASIFSLPPEILSEIATFVAHEDFAPPIRLLLTSKTWSEIVLNTPSAFSALSIECSLDPSDPCIEVISRWIERSGISPLFITLDLRLTDHTAVPFLLPGSPLHKRHEHIRELHIHHPSAWNLWNLDHLWPAPSLRSLFIVHDDASVFEAHLELIEFPVFLRNTMQAPQLRTLKLNHCRFDKPASDLPALEELEASSCVASTHGLRGMLLSCRHLQRLVLKDFSIEDGYTSILTGAHLQEIHLDYTWSIKLHVHSPLWILQGISTPALTHLTLSCANLSQESLEYMHRFIGQTHIQLRYLGLTLIGAHLPSSIVLPELVHLETLHIIVRNLYYHPRAVLRHPSLTEFKLRYEPRPSNIVEWEELFSHDDRFSVECSLFNDA</sequence>
<dbReference type="HOGENOM" id="CLU_699377_0_0_1"/>
<organism evidence="2 3">
    <name type="scientific">Serendipita indica (strain DSM 11827)</name>
    <name type="common">Root endophyte fungus</name>
    <name type="synonym">Piriformospora indica</name>
    <dbReference type="NCBI Taxonomy" id="1109443"/>
    <lineage>
        <taxon>Eukaryota</taxon>
        <taxon>Fungi</taxon>
        <taxon>Dikarya</taxon>
        <taxon>Basidiomycota</taxon>
        <taxon>Agaricomycotina</taxon>
        <taxon>Agaricomycetes</taxon>
        <taxon>Sebacinales</taxon>
        <taxon>Serendipitaceae</taxon>
        <taxon>Serendipita</taxon>
    </lineage>
</organism>
<dbReference type="InParanoid" id="G4TDT5"/>
<gene>
    <name evidence="2" type="ORF">PIIN_03382</name>
</gene>
<dbReference type="PROSITE" id="PS50181">
    <property type="entry name" value="FBOX"/>
    <property type="match status" value="1"/>
</dbReference>
<comment type="caution">
    <text evidence="2">The sequence shown here is derived from an EMBL/GenBank/DDBJ whole genome shotgun (WGS) entry which is preliminary data.</text>
</comment>
<reference evidence="2 3" key="1">
    <citation type="journal article" date="2011" name="PLoS Pathog.">
        <title>Endophytic Life Strategies Decoded by Genome and Transcriptome Analyses of the Mutualistic Root Symbiont Piriformospora indica.</title>
        <authorList>
            <person name="Zuccaro A."/>
            <person name="Lahrmann U."/>
            <person name="Guldener U."/>
            <person name="Langen G."/>
            <person name="Pfiffi S."/>
            <person name="Biedenkopf D."/>
            <person name="Wong P."/>
            <person name="Samans B."/>
            <person name="Grimm C."/>
            <person name="Basiewicz M."/>
            <person name="Murat C."/>
            <person name="Martin F."/>
            <person name="Kogel K.H."/>
        </authorList>
    </citation>
    <scope>NUCLEOTIDE SEQUENCE [LARGE SCALE GENOMIC DNA]</scope>
    <source>
        <strain evidence="2 3">DSM 11827</strain>
    </source>
</reference>
<feature type="domain" description="F-box" evidence="1">
    <location>
        <begin position="18"/>
        <end position="68"/>
    </location>
</feature>
<dbReference type="Gene3D" id="3.80.10.10">
    <property type="entry name" value="Ribonuclease Inhibitor"/>
    <property type="match status" value="1"/>
</dbReference>